<dbReference type="SUPFAM" id="SSF54001">
    <property type="entry name" value="Cysteine proteinases"/>
    <property type="match status" value="1"/>
</dbReference>
<dbReference type="GO" id="GO:0004040">
    <property type="term" value="F:amidase activity"/>
    <property type="evidence" value="ECO:0007669"/>
    <property type="project" value="InterPro"/>
</dbReference>
<evidence type="ECO:0000259" key="2">
    <source>
        <dbReference type="SMART" id="SM00047"/>
    </source>
</evidence>
<dbReference type="Pfam" id="PF01832">
    <property type="entry name" value="Glucosaminidase"/>
    <property type="match status" value="1"/>
</dbReference>
<evidence type="ECO:0000259" key="3">
    <source>
        <dbReference type="SMART" id="SM01095"/>
    </source>
</evidence>
<dbReference type="InterPro" id="IPR007921">
    <property type="entry name" value="CHAP_dom"/>
</dbReference>
<gene>
    <name evidence="4" type="ORF">DWZ98_06090</name>
</gene>
<dbReference type="Pfam" id="PF05257">
    <property type="entry name" value="CHAP"/>
    <property type="match status" value="1"/>
</dbReference>
<dbReference type="Pfam" id="PF08230">
    <property type="entry name" value="CW_7"/>
    <property type="match status" value="3"/>
</dbReference>
<feature type="domain" description="Cpl-7 lysozyme C-terminal" evidence="3">
    <location>
        <begin position="433"/>
        <end position="473"/>
    </location>
</feature>
<dbReference type="Gene3D" id="2.10.70.40">
    <property type="entry name" value="peptidoglycan hydrolase"/>
    <property type="match status" value="1"/>
</dbReference>
<dbReference type="PANTHER" id="PTHR33308:SF9">
    <property type="entry name" value="PEPTIDOGLYCAN HYDROLASE FLGJ"/>
    <property type="match status" value="1"/>
</dbReference>
<reference evidence="4 5" key="1">
    <citation type="submission" date="2018-08" db="EMBL/GenBank/DDBJ databases">
        <title>A genome reference for cultivated species of the human gut microbiota.</title>
        <authorList>
            <person name="Zou Y."/>
            <person name="Xue W."/>
            <person name="Luo G."/>
        </authorList>
    </citation>
    <scope>NUCLEOTIDE SEQUENCE [LARGE SCALE GENOMIC DNA]</scope>
    <source>
        <strain evidence="4 5">AF36-1BH</strain>
    </source>
</reference>
<dbReference type="RefSeq" id="WP_118427146.1">
    <property type="nucleotide sequence ID" value="NZ_QRPD01000004.1"/>
</dbReference>
<proteinExistence type="predicted"/>
<dbReference type="SMART" id="SM00047">
    <property type="entry name" value="LYZ2"/>
    <property type="match status" value="1"/>
</dbReference>
<protein>
    <submittedName>
        <fullName evidence="4">CHAP domain-containing protein</fullName>
    </submittedName>
</protein>
<dbReference type="InterPro" id="IPR038765">
    <property type="entry name" value="Papain-like_cys_pep_sf"/>
</dbReference>
<feature type="domain" description="Cpl-7 lysozyme C-terminal" evidence="3">
    <location>
        <begin position="385"/>
        <end position="426"/>
    </location>
</feature>
<name>A0A415N133_9FIRM</name>
<accession>A0A415N133</accession>
<dbReference type="EMBL" id="QRPD01000004">
    <property type="protein sequence ID" value="RHL88594.1"/>
    <property type="molecule type" value="Genomic_DNA"/>
</dbReference>
<dbReference type="Proteomes" id="UP000283325">
    <property type="component" value="Unassembled WGS sequence"/>
</dbReference>
<evidence type="ECO:0000313" key="5">
    <source>
        <dbReference type="Proteomes" id="UP000283325"/>
    </source>
</evidence>
<dbReference type="InterPro" id="IPR051056">
    <property type="entry name" value="Glycosyl_Hydrolase_73"/>
</dbReference>
<comment type="caution">
    <text evidence="4">The sequence shown here is derived from an EMBL/GenBank/DDBJ whole genome shotgun (WGS) entry which is preliminary data.</text>
</comment>
<dbReference type="AlphaFoldDB" id="A0A415N133"/>
<feature type="domain" description="Mannosyl-glycoprotein endo-beta-N-acetylglucosamidase-like" evidence="2">
    <location>
        <begin position="4"/>
        <end position="151"/>
    </location>
</feature>
<evidence type="ECO:0000313" key="4">
    <source>
        <dbReference type="EMBL" id="RHL88594.1"/>
    </source>
</evidence>
<keyword evidence="1" id="KW-0378">Hydrolase</keyword>
<dbReference type="PANTHER" id="PTHR33308">
    <property type="entry name" value="PEPTIDOGLYCAN HYDROLASE FLGJ"/>
    <property type="match status" value="1"/>
</dbReference>
<organism evidence="4 5">
    <name type="scientific">Dorea formicigenerans</name>
    <dbReference type="NCBI Taxonomy" id="39486"/>
    <lineage>
        <taxon>Bacteria</taxon>
        <taxon>Bacillati</taxon>
        <taxon>Bacillota</taxon>
        <taxon>Clostridia</taxon>
        <taxon>Lachnospirales</taxon>
        <taxon>Lachnospiraceae</taxon>
        <taxon>Dorea</taxon>
    </lineage>
</organism>
<feature type="domain" description="Cpl-7 lysozyme C-terminal" evidence="3">
    <location>
        <begin position="334"/>
        <end position="375"/>
    </location>
</feature>
<evidence type="ECO:0000256" key="1">
    <source>
        <dbReference type="ARBA" id="ARBA00022801"/>
    </source>
</evidence>
<sequence>MTNQEFIDQIAVYIKKYAAIFGICVHSPIIAQAILESGWGKSKLAATYHNYFGLKCGTKWTGKSVNMNTQEEYEPGVLTTIADNFRVFDSMEEGVKGYFEFIQLSRYQNLKGITDPKTYLETIKADGYATSSTYVQNNMNLVKQYELTKYDYEKGDNMGDRQKPGNWLVQYKGIAEGSEQHKAILKVFNDSGLCTRYKMTVNDAWCATSVSAAFIAVGLSNIFPCVECSCENMINLAISAGIWVENDAYVPDVGDVILYDWDDNGVGDCTGWSDHVGIVVSCDGSTIRVIEGNKSNTVGYRDIAVNGKHIRGFITPHYAAGGSTTPQPSGKKSVQEVAKEVYAGEWGNNPERKEALEKAGYDYQEVQDAVNELVNGSTPTPSKSVQDVAKEVINGQWGNNPDRQKKLEAAGYNYQEVQNAVNVILKGNAATDLTAIAKEVILGKWGNGQERIDRLKAAGYSPTAVQKRVNELV</sequence>
<dbReference type="InterPro" id="IPR002901">
    <property type="entry name" value="MGlyc_endo_b_GlcNAc-like_dom"/>
</dbReference>
<dbReference type="InterPro" id="IPR013168">
    <property type="entry name" value="Cpl_7_lyso_C"/>
</dbReference>
<dbReference type="SMART" id="SM01095">
    <property type="entry name" value="Cpl-7"/>
    <property type="match status" value="3"/>
</dbReference>
<dbReference type="Gene3D" id="1.10.530.10">
    <property type="match status" value="1"/>
</dbReference>